<feature type="domain" description="Glycosyltransferase 2-like" evidence="4">
    <location>
        <begin position="7"/>
        <end position="57"/>
    </location>
</feature>
<protein>
    <submittedName>
        <fullName evidence="5">Glycosyltransferase</fullName>
    </submittedName>
</protein>
<dbReference type="GeneID" id="11971582"/>
<dbReference type="Proteomes" id="UP000005233">
    <property type="component" value="Chromosome"/>
</dbReference>
<dbReference type="OrthoDB" id="46222at2157"/>
<organism evidence="5 6">
    <name type="scientific">Methanocella conradii (strain DSM 24694 / JCM 17849 / CGMCC 1.5162 / HZ254)</name>
    <dbReference type="NCBI Taxonomy" id="1041930"/>
    <lineage>
        <taxon>Archaea</taxon>
        <taxon>Methanobacteriati</taxon>
        <taxon>Methanobacteriota</taxon>
        <taxon>Stenosarchaea group</taxon>
        <taxon>Methanomicrobia</taxon>
        <taxon>Methanocellales</taxon>
        <taxon>Methanocellaceae</taxon>
        <taxon>Methanocella</taxon>
    </lineage>
</organism>
<keyword evidence="3" id="KW-0808">Transferase</keyword>
<dbReference type="InterPro" id="IPR029044">
    <property type="entry name" value="Nucleotide-diphossugar_trans"/>
</dbReference>
<evidence type="ECO:0000313" key="5">
    <source>
        <dbReference type="EMBL" id="AFD00205.1"/>
    </source>
</evidence>
<dbReference type="PANTHER" id="PTHR43179">
    <property type="entry name" value="RHAMNOSYLTRANSFERASE WBBL"/>
    <property type="match status" value="1"/>
</dbReference>
<dbReference type="RefSeq" id="WP_014406036.1">
    <property type="nucleotide sequence ID" value="NC_017034.1"/>
</dbReference>
<dbReference type="STRING" id="1041930.Mtc_1453"/>
<dbReference type="SUPFAM" id="SSF53448">
    <property type="entry name" value="Nucleotide-diphospho-sugar transferases"/>
    <property type="match status" value="1"/>
</dbReference>
<proteinExistence type="inferred from homology"/>
<evidence type="ECO:0000313" key="6">
    <source>
        <dbReference type="Proteomes" id="UP000005233"/>
    </source>
</evidence>
<comment type="similarity">
    <text evidence="1">Belongs to the glycosyltransferase 2 family.</text>
</comment>
<gene>
    <name evidence="5" type="ordered locus">Mtc_1453</name>
</gene>
<evidence type="ECO:0000256" key="3">
    <source>
        <dbReference type="ARBA" id="ARBA00022679"/>
    </source>
</evidence>
<dbReference type="Gene3D" id="3.90.550.10">
    <property type="entry name" value="Spore Coat Polysaccharide Biosynthesis Protein SpsA, Chain A"/>
    <property type="match status" value="1"/>
</dbReference>
<keyword evidence="6" id="KW-1185">Reference proteome</keyword>
<dbReference type="PANTHER" id="PTHR43179:SF12">
    <property type="entry name" value="GALACTOFURANOSYLTRANSFERASE GLFT2"/>
    <property type="match status" value="1"/>
</dbReference>
<keyword evidence="2" id="KW-0328">Glycosyltransferase</keyword>
<dbReference type="AlphaFoldDB" id="H8I4M6"/>
<dbReference type="InterPro" id="IPR001173">
    <property type="entry name" value="Glyco_trans_2-like"/>
</dbReference>
<evidence type="ECO:0000259" key="4">
    <source>
        <dbReference type="Pfam" id="PF00535"/>
    </source>
</evidence>
<reference evidence="5 6" key="1">
    <citation type="journal article" date="2012" name="J. Bacteriol.">
        <title>Complete genome sequence of a thermophilic methanogen, Methanocella conradii HZ254, isolated from Chinese rice field soil.</title>
        <authorList>
            <person name="Lu Z."/>
            <person name="Lu Y."/>
        </authorList>
    </citation>
    <scope>NUCLEOTIDE SEQUENCE [LARGE SCALE GENOMIC DNA]</scope>
    <source>
        <strain evidence="6">DSM 24694 / JCM 17849 / CGMCC 1.5162 / HZ254</strain>
    </source>
</reference>
<dbReference type="EMBL" id="CP003243">
    <property type="protein sequence ID" value="AFD00205.1"/>
    <property type="molecule type" value="Genomic_DNA"/>
</dbReference>
<dbReference type="HOGENOM" id="CLU_023845_4_1_2"/>
<name>H8I4M6_METCZ</name>
<accession>H8I4M6</accession>
<dbReference type="Pfam" id="PF00535">
    <property type="entry name" value="Glycos_transf_2"/>
    <property type="match status" value="2"/>
</dbReference>
<evidence type="ECO:0000256" key="1">
    <source>
        <dbReference type="ARBA" id="ARBA00006739"/>
    </source>
</evidence>
<dbReference type="CDD" id="cd04186">
    <property type="entry name" value="GT_2_like_c"/>
    <property type="match status" value="1"/>
</dbReference>
<sequence>MHSKVVIIILNWNGWKDTVECLESLYQIGYSNYAIILVDNGSEDESIEKIKLYCNGELSVESKFFKYDSSNKPIKVIEYRREEAESGGGNEKKIAGLPSKRKLILIKNEKNYGFAEGNNIGIRYALKALNPDYVLLLNNDTVVDPEFLSNMVKVAELDKTIGVLGPKICYYDVNGQNNVIACIGGKIDWKKYAYHIGENLKDSAENSVGVNECDWVSGTCLMLNIKEAPIKFLNSEFFFGCEDVDLCIRLKEFNYKCVTVLSSRIWHKAGQSRKKRHTNHIFVMIADIKTNYKFLKTHSKRYMLYFPLQVIHLFFHVIKKYIIKINNNIFNFYRKRS</sequence>
<dbReference type="KEGG" id="mez:Mtc_1453"/>
<dbReference type="GO" id="GO:0016757">
    <property type="term" value="F:glycosyltransferase activity"/>
    <property type="evidence" value="ECO:0007669"/>
    <property type="project" value="UniProtKB-KW"/>
</dbReference>
<feature type="domain" description="Glycosyltransferase 2-like" evidence="4">
    <location>
        <begin position="99"/>
        <end position="179"/>
    </location>
</feature>
<evidence type="ECO:0000256" key="2">
    <source>
        <dbReference type="ARBA" id="ARBA00022676"/>
    </source>
</evidence>
<dbReference type="eggNOG" id="arCOG01383">
    <property type="taxonomic scope" value="Archaea"/>
</dbReference>